<feature type="site" description="Transition state stabilizer" evidence="9">
    <location>
        <position position="176"/>
    </location>
</feature>
<feature type="binding site" evidence="9">
    <location>
        <begin position="329"/>
        <end position="333"/>
    </location>
    <ligand>
        <name>ATP</name>
        <dbReference type="ChEBI" id="CHEBI:30616"/>
    </ligand>
</feature>
<evidence type="ECO:0000256" key="1">
    <source>
        <dbReference type="ARBA" id="ARBA00008748"/>
    </source>
</evidence>
<organism evidence="11 12">
    <name type="scientific">Edaphobacter modestus</name>
    <dbReference type="NCBI Taxonomy" id="388466"/>
    <lineage>
        <taxon>Bacteria</taxon>
        <taxon>Pseudomonadati</taxon>
        <taxon>Acidobacteriota</taxon>
        <taxon>Terriglobia</taxon>
        <taxon>Terriglobales</taxon>
        <taxon>Acidobacteriaceae</taxon>
        <taxon>Edaphobacter</taxon>
    </lineage>
</organism>
<dbReference type="PROSITE" id="PS01075">
    <property type="entry name" value="ACETATE_KINASE_1"/>
    <property type="match status" value="1"/>
</dbReference>
<dbReference type="PROSITE" id="PS01076">
    <property type="entry name" value="ACETATE_KINASE_2"/>
    <property type="match status" value="1"/>
</dbReference>
<dbReference type="GO" id="GO:0008776">
    <property type="term" value="F:acetate kinase activity"/>
    <property type="evidence" value="ECO:0007669"/>
    <property type="project" value="UniProtKB-UniRule"/>
</dbReference>
<dbReference type="PANTHER" id="PTHR21060">
    <property type="entry name" value="ACETATE KINASE"/>
    <property type="match status" value="1"/>
</dbReference>
<dbReference type="InterPro" id="IPR004372">
    <property type="entry name" value="Ac/propionate_kinase"/>
</dbReference>
<feature type="binding site" evidence="9">
    <location>
        <position position="7"/>
    </location>
    <ligand>
        <name>Mg(2+)</name>
        <dbReference type="ChEBI" id="CHEBI:18420"/>
    </ligand>
</feature>
<dbReference type="InterPro" id="IPR000890">
    <property type="entry name" value="Aliphatic_acid_kin_short-chain"/>
</dbReference>
<evidence type="ECO:0000256" key="6">
    <source>
        <dbReference type="ARBA" id="ARBA00022777"/>
    </source>
</evidence>
<keyword evidence="5 9" id="KW-0547">Nucleotide-binding</keyword>
<evidence type="ECO:0000313" key="11">
    <source>
        <dbReference type="EMBL" id="RZU42152.1"/>
    </source>
</evidence>
<dbReference type="PRINTS" id="PR00471">
    <property type="entry name" value="ACETATEKNASE"/>
</dbReference>
<evidence type="ECO:0000256" key="8">
    <source>
        <dbReference type="ARBA" id="ARBA00022842"/>
    </source>
</evidence>
<comment type="cofactor">
    <cofactor evidence="9">
        <name>Mg(2+)</name>
        <dbReference type="ChEBI" id="CHEBI:18420"/>
    </cofactor>
    <cofactor evidence="9">
        <name>Mn(2+)</name>
        <dbReference type="ChEBI" id="CHEBI:29035"/>
    </cofactor>
    <text evidence="9">Mg(2+). Can also accept Mn(2+).</text>
</comment>
<feature type="binding site" evidence="9">
    <location>
        <position position="14"/>
    </location>
    <ligand>
        <name>ATP</name>
        <dbReference type="ChEBI" id="CHEBI:30616"/>
    </ligand>
</feature>
<dbReference type="RefSeq" id="WP_130419946.1">
    <property type="nucleotide sequence ID" value="NZ_SHKW01000001.1"/>
</dbReference>
<dbReference type="UniPathway" id="UPA00340">
    <property type="reaction ID" value="UER00458"/>
</dbReference>
<keyword evidence="3 9" id="KW-0808">Transferase</keyword>
<dbReference type="GO" id="GO:0005524">
    <property type="term" value="F:ATP binding"/>
    <property type="evidence" value="ECO:0007669"/>
    <property type="project" value="UniProtKB-KW"/>
</dbReference>
<evidence type="ECO:0000256" key="3">
    <source>
        <dbReference type="ARBA" id="ARBA00022679"/>
    </source>
</evidence>
<feature type="binding site" evidence="9">
    <location>
        <begin position="202"/>
        <end position="206"/>
    </location>
    <ligand>
        <name>ATP</name>
        <dbReference type="ChEBI" id="CHEBI:30616"/>
    </ligand>
</feature>
<comment type="function">
    <text evidence="9">Catalyzes the formation of acetyl phosphate from acetate and ATP. Can also catalyze the reverse reaction.</text>
</comment>
<keyword evidence="2 9" id="KW-0963">Cytoplasm</keyword>
<name>A0A4Q7YW64_9BACT</name>
<dbReference type="GO" id="GO:0000287">
    <property type="term" value="F:magnesium ion binding"/>
    <property type="evidence" value="ECO:0007669"/>
    <property type="project" value="UniProtKB-UniRule"/>
</dbReference>
<dbReference type="HAMAP" id="MF_00020">
    <property type="entry name" value="Acetate_kinase"/>
    <property type="match status" value="1"/>
</dbReference>
<dbReference type="Proteomes" id="UP000292958">
    <property type="component" value="Unassembled WGS sequence"/>
</dbReference>
<dbReference type="PANTHER" id="PTHR21060:SF21">
    <property type="entry name" value="ACETATE KINASE"/>
    <property type="match status" value="1"/>
</dbReference>
<dbReference type="InterPro" id="IPR043129">
    <property type="entry name" value="ATPase_NBD"/>
</dbReference>
<feature type="active site" description="Proton donor/acceptor" evidence="9">
    <location>
        <position position="145"/>
    </location>
</feature>
<dbReference type="AlphaFoldDB" id="A0A4Q7YW64"/>
<keyword evidence="4 9" id="KW-0479">Metal-binding</keyword>
<dbReference type="GO" id="GO:0006083">
    <property type="term" value="P:acetate metabolic process"/>
    <property type="evidence" value="ECO:0007669"/>
    <property type="project" value="TreeGrafter"/>
</dbReference>
<dbReference type="EC" id="2.7.2.1" evidence="9"/>
<dbReference type="GO" id="GO:0005829">
    <property type="term" value="C:cytosol"/>
    <property type="evidence" value="ECO:0007669"/>
    <property type="project" value="TreeGrafter"/>
</dbReference>
<evidence type="ECO:0000256" key="5">
    <source>
        <dbReference type="ARBA" id="ARBA00022741"/>
    </source>
</evidence>
<proteinExistence type="inferred from homology"/>
<dbReference type="Pfam" id="PF00871">
    <property type="entry name" value="Acetate_kinase"/>
    <property type="match status" value="1"/>
</dbReference>
<dbReference type="EMBL" id="SHKW01000001">
    <property type="protein sequence ID" value="RZU42152.1"/>
    <property type="molecule type" value="Genomic_DNA"/>
</dbReference>
<evidence type="ECO:0000256" key="10">
    <source>
        <dbReference type="RuleBase" id="RU003835"/>
    </source>
</evidence>
<comment type="subunit">
    <text evidence="9">Homodimer.</text>
</comment>
<keyword evidence="8 9" id="KW-0460">Magnesium</keyword>
<comment type="catalytic activity">
    <reaction evidence="9">
        <text>acetate + ATP = acetyl phosphate + ADP</text>
        <dbReference type="Rhea" id="RHEA:11352"/>
        <dbReference type="ChEBI" id="CHEBI:22191"/>
        <dbReference type="ChEBI" id="CHEBI:30089"/>
        <dbReference type="ChEBI" id="CHEBI:30616"/>
        <dbReference type="ChEBI" id="CHEBI:456216"/>
        <dbReference type="EC" id="2.7.2.1"/>
    </reaction>
</comment>
<comment type="subcellular location">
    <subcellularLocation>
        <location evidence="9">Cytoplasm</location>
    </subcellularLocation>
</comment>
<evidence type="ECO:0000256" key="2">
    <source>
        <dbReference type="ARBA" id="ARBA00022490"/>
    </source>
</evidence>
<comment type="caution">
    <text evidence="11">The sequence shown here is derived from an EMBL/GenBank/DDBJ whole genome shotgun (WGS) entry which is preliminary data.</text>
</comment>
<keyword evidence="6 9" id="KW-0418">Kinase</keyword>
<feature type="binding site" evidence="9">
    <location>
        <position position="88"/>
    </location>
    <ligand>
        <name>substrate</name>
    </ligand>
</feature>
<keyword evidence="12" id="KW-1185">Reference proteome</keyword>
<evidence type="ECO:0000256" key="4">
    <source>
        <dbReference type="ARBA" id="ARBA00022723"/>
    </source>
</evidence>
<dbReference type="OrthoDB" id="9802453at2"/>
<keyword evidence="7 9" id="KW-0067">ATP-binding</keyword>
<feature type="binding site" evidence="9">
    <location>
        <position position="387"/>
    </location>
    <ligand>
        <name>Mg(2+)</name>
        <dbReference type="ChEBI" id="CHEBI:18420"/>
    </ligand>
</feature>
<evidence type="ECO:0000313" key="12">
    <source>
        <dbReference type="Proteomes" id="UP000292958"/>
    </source>
</evidence>
<dbReference type="SUPFAM" id="SSF53067">
    <property type="entry name" value="Actin-like ATPase domain"/>
    <property type="match status" value="2"/>
</dbReference>
<comment type="pathway">
    <text evidence="9">Metabolic intermediate biosynthesis; acetyl-CoA biosynthesis; acetyl-CoA from acetate: step 1/2.</text>
</comment>
<feature type="binding site" evidence="9">
    <location>
        <begin position="281"/>
        <end position="283"/>
    </location>
    <ligand>
        <name>ATP</name>
        <dbReference type="ChEBI" id="CHEBI:30616"/>
    </ligand>
</feature>
<comment type="similarity">
    <text evidence="1 9 10">Belongs to the acetokinase family.</text>
</comment>
<dbReference type="PIRSF" id="PIRSF000722">
    <property type="entry name" value="Acetate_prop_kin"/>
    <property type="match status" value="1"/>
</dbReference>
<evidence type="ECO:0000256" key="7">
    <source>
        <dbReference type="ARBA" id="ARBA00022840"/>
    </source>
</evidence>
<feature type="site" description="Transition state stabilizer" evidence="9">
    <location>
        <position position="235"/>
    </location>
</feature>
<reference evidence="11 12" key="1">
    <citation type="submission" date="2019-02" db="EMBL/GenBank/DDBJ databases">
        <title>Genomic Encyclopedia of Archaeal and Bacterial Type Strains, Phase II (KMG-II): from individual species to whole genera.</title>
        <authorList>
            <person name="Goeker M."/>
        </authorList>
    </citation>
    <scope>NUCLEOTIDE SEQUENCE [LARGE SCALE GENOMIC DNA]</scope>
    <source>
        <strain evidence="11 12">DSM 18101</strain>
    </source>
</reference>
<dbReference type="Gene3D" id="3.30.420.40">
    <property type="match status" value="2"/>
</dbReference>
<gene>
    <name evidence="9" type="primary">ackA</name>
    <name evidence="11" type="ORF">BDD14_3699</name>
</gene>
<protein>
    <recommendedName>
        <fullName evidence="9">Acetate kinase</fullName>
        <ecNumber evidence="9">2.7.2.1</ecNumber>
    </recommendedName>
    <alternativeName>
        <fullName evidence="9">Acetokinase</fullName>
    </alternativeName>
</protein>
<accession>A0A4Q7YW64</accession>
<dbReference type="GO" id="GO:0006085">
    <property type="term" value="P:acetyl-CoA biosynthetic process"/>
    <property type="evidence" value="ECO:0007669"/>
    <property type="project" value="UniProtKB-UniRule"/>
</dbReference>
<dbReference type="NCBIfam" id="TIGR00016">
    <property type="entry name" value="ackA"/>
    <property type="match status" value="1"/>
</dbReference>
<sequence length="402" mass="43156">MHLLVINSGSSSIKFSVFATGEPSPQSLFEGEVSGIGSGHATFAFNDVSKNKQKPAGIKAEDPVKAIGKVVEAISSPSVPAIDAVGYRVVHPGAKLHSHVRIDDQVLHDLDEAVLFAPLHDPSAIRIIRQTMARFPSIPHFACFDTIFHQTMPEVATAYPIPSRYREQGVRRYGAHGLSCESIVEQMRDAGAAIPPRMAIAHLGSGCSVTALMDGRSIDTTMGLTPTGGVVMGTRPGDLDPGLVLYLLRQQTGDRNQSFDAVEQLLNHDSGIAALSGLPNDMRSTRKAAAEGNVSAQLAIAVFTRSVRKAIGSFSWLMGGLDAIVFTGGIGEHDTQSRSEILAHLQPLGIHMEEKLNVAEKNEGEGPIQLISASESKTEILVMPAKEDWMIAIHLQRMLVNH</sequence>
<dbReference type="InterPro" id="IPR023865">
    <property type="entry name" value="Aliphatic_acid_kinase_CS"/>
</dbReference>
<evidence type="ECO:0000256" key="9">
    <source>
        <dbReference type="HAMAP-Rule" id="MF_00020"/>
    </source>
</evidence>